<proteinExistence type="predicted"/>
<evidence type="ECO:0000313" key="1">
    <source>
        <dbReference type="EMBL" id="MCY1080141.1"/>
    </source>
</evidence>
<evidence type="ECO:0000313" key="2">
    <source>
        <dbReference type="Proteomes" id="UP001207654"/>
    </source>
</evidence>
<organism evidence="1 2">
    <name type="scientific">Archangium lansingense</name>
    <dbReference type="NCBI Taxonomy" id="2995310"/>
    <lineage>
        <taxon>Bacteria</taxon>
        <taxon>Pseudomonadati</taxon>
        <taxon>Myxococcota</taxon>
        <taxon>Myxococcia</taxon>
        <taxon>Myxococcales</taxon>
        <taxon>Cystobacterineae</taxon>
        <taxon>Archangiaceae</taxon>
        <taxon>Archangium</taxon>
    </lineage>
</organism>
<comment type="caution">
    <text evidence="1">The sequence shown here is derived from an EMBL/GenBank/DDBJ whole genome shotgun (WGS) entry which is preliminary data.</text>
</comment>
<dbReference type="Proteomes" id="UP001207654">
    <property type="component" value="Unassembled WGS sequence"/>
</dbReference>
<reference evidence="1 2" key="1">
    <citation type="submission" date="2022-11" db="EMBL/GenBank/DDBJ databases">
        <title>Minimal conservation of predation-associated metabolite biosynthetic gene clusters underscores biosynthetic potential of Myxococcota including descriptions for ten novel species: Archangium lansinium sp. nov., Myxococcus landrumus sp. nov., Nannocystis bai.</title>
        <authorList>
            <person name="Ahearne A."/>
            <person name="Stevens C."/>
            <person name="Phillips K."/>
        </authorList>
    </citation>
    <scope>NUCLEOTIDE SEQUENCE [LARGE SCALE GENOMIC DNA]</scope>
    <source>
        <strain evidence="1 2">MIWBW</strain>
    </source>
</reference>
<gene>
    <name evidence="1" type="ORF">OV287_37385</name>
</gene>
<sequence length="188" mass="21634">MNYSVFSMQLVMELQGENDPTYRELHKIIRSSPERTNYAQMHDFYGRICSVLRRQVNRFEMGVWDYWDDPSRAPRDFQDWVDGLQGKEARSQPAPEDGTPRYLACTLALLLQNGSTSDQRLGQHCDIPEAKLWTRGTFQHLLKGPALLNFLHVKSDVVYLLPGDDPACGLTKEDLSGKNFHYLRQLTA</sequence>
<protein>
    <submittedName>
        <fullName evidence="1">Uncharacterized protein</fullName>
    </submittedName>
</protein>
<name>A0ABT4AF00_9BACT</name>
<dbReference type="RefSeq" id="WP_267538817.1">
    <property type="nucleotide sequence ID" value="NZ_JAPNKA010000001.1"/>
</dbReference>
<keyword evidence="2" id="KW-1185">Reference proteome</keyword>
<dbReference type="EMBL" id="JAPNKA010000001">
    <property type="protein sequence ID" value="MCY1080141.1"/>
    <property type="molecule type" value="Genomic_DNA"/>
</dbReference>
<accession>A0ABT4AF00</accession>